<reference evidence="1" key="1">
    <citation type="journal article" date="2020" name="Stud. Mycol.">
        <title>101 Dothideomycetes genomes: a test case for predicting lifestyles and emergence of pathogens.</title>
        <authorList>
            <person name="Haridas S."/>
            <person name="Albert R."/>
            <person name="Binder M."/>
            <person name="Bloem J."/>
            <person name="Labutti K."/>
            <person name="Salamov A."/>
            <person name="Andreopoulos B."/>
            <person name="Baker S."/>
            <person name="Barry K."/>
            <person name="Bills G."/>
            <person name="Bluhm B."/>
            <person name="Cannon C."/>
            <person name="Castanera R."/>
            <person name="Culley D."/>
            <person name="Daum C."/>
            <person name="Ezra D."/>
            <person name="Gonzalez J."/>
            <person name="Henrissat B."/>
            <person name="Kuo A."/>
            <person name="Liang C."/>
            <person name="Lipzen A."/>
            <person name="Lutzoni F."/>
            <person name="Magnuson J."/>
            <person name="Mondo S."/>
            <person name="Nolan M."/>
            <person name="Ohm R."/>
            <person name="Pangilinan J."/>
            <person name="Park H.-J."/>
            <person name="Ramirez L."/>
            <person name="Alfaro M."/>
            <person name="Sun H."/>
            <person name="Tritt A."/>
            <person name="Yoshinaga Y."/>
            <person name="Zwiers L.-H."/>
            <person name="Turgeon B."/>
            <person name="Goodwin S."/>
            <person name="Spatafora J."/>
            <person name="Crous P."/>
            <person name="Grigoriev I."/>
        </authorList>
    </citation>
    <scope>NUCLEOTIDE SEQUENCE</scope>
    <source>
        <strain evidence="1">CBS 525.71</strain>
    </source>
</reference>
<protein>
    <submittedName>
        <fullName evidence="1">Uncharacterized protein</fullName>
    </submittedName>
</protein>
<name>A0ACB6RVL4_9PLEO</name>
<accession>A0ACB6RVL4</accession>
<evidence type="ECO:0000313" key="2">
    <source>
        <dbReference type="Proteomes" id="UP000799754"/>
    </source>
</evidence>
<proteinExistence type="predicted"/>
<evidence type="ECO:0000313" key="1">
    <source>
        <dbReference type="EMBL" id="KAF2625742.1"/>
    </source>
</evidence>
<gene>
    <name evidence="1" type="ORF">BU25DRAFT_110351</name>
</gene>
<dbReference type="EMBL" id="MU006724">
    <property type="protein sequence ID" value="KAF2625742.1"/>
    <property type="molecule type" value="Genomic_DNA"/>
</dbReference>
<organism evidence="1 2">
    <name type="scientific">Macroventuria anomochaeta</name>
    <dbReference type="NCBI Taxonomy" id="301207"/>
    <lineage>
        <taxon>Eukaryota</taxon>
        <taxon>Fungi</taxon>
        <taxon>Dikarya</taxon>
        <taxon>Ascomycota</taxon>
        <taxon>Pezizomycotina</taxon>
        <taxon>Dothideomycetes</taxon>
        <taxon>Pleosporomycetidae</taxon>
        <taxon>Pleosporales</taxon>
        <taxon>Pleosporineae</taxon>
        <taxon>Didymellaceae</taxon>
        <taxon>Macroventuria</taxon>
    </lineage>
</organism>
<comment type="caution">
    <text evidence="1">The sequence shown here is derived from an EMBL/GenBank/DDBJ whole genome shotgun (WGS) entry which is preliminary data.</text>
</comment>
<sequence>MASDSSTLLDLSMQQVSTQKYSRLSRFACCSQNRIFLFASTVRYVLVVDFLIVWTPST</sequence>
<dbReference type="Proteomes" id="UP000799754">
    <property type="component" value="Unassembled WGS sequence"/>
</dbReference>
<keyword evidence="2" id="KW-1185">Reference proteome</keyword>